<comment type="caution">
    <text evidence="8">The sequence shown here is derived from an EMBL/GenBank/DDBJ whole genome shotgun (WGS) entry which is preliminary data.</text>
</comment>
<dbReference type="PANTHER" id="PTHR30477:SF0">
    <property type="entry name" value="METAL TRANSPORT SYSTEM MEMBRANE PROTEIN TM_0125-RELATED"/>
    <property type="match status" value="1"/>
</dbReference>
<evidence type="ECO:0000256" key="6">
    <source>
        <dbReference type="RuleBase" id="RU003943"/>
    </source>
</evidence>
<dbReference type="GO" id="GO:0055085">
    <property type="term" value="P:transmembrane transport"/>
    <property type="evidence" value="ECO:0007669"/>
    <property type="project" value="InterPro"/>
</dbReference>
<accession>A0A094YVD0</accession>
<dbReference type="GeneID" id="89479260"/>
<dbReference type="Pfam" id="PF00950">
    <property type="entry name" value="ABC-3"/>
    <property type="match status" value="1"/>
</dbReference>
<evidence type="ECO:0000256" key="5">
    <source>
        <dbReference type="ARBA" id="ARBA00023136"/>
    </source>
</evidence>
<organism evidence="8 9">
    <name type="scientific">Acetobacter tropicalis</name>
    <dbReference type="NCBI Taxonomy" id="104102"/>
    <lineage>
        <taxon>Bacteria</taxon>
        <taxon>Pseudomonadati</taxon>
        <taxon>Pseudomonadota</taxon>
        <taxon>Alphaproteobacteria</taxon>
        <taxon>Acetobacterales</taxon>
        <taxon>Acetobacteraceae</taxon>
        <taxon>Acetobacter</taxon>
    </lineage>
</organism>
<evidence type="ECO:0000256" key="4">
    <source>
        <dbReference type="ARBA" id="ARBA00022989"/>
    </source>
</evidence>
<dbReference type="RefSeq" id="WP_035378174.1">
    <property type="nucleotide sequence ID" value="NZ_JACAOJ010000008.1"/>
</dbReference>
<name>A0A094YVD0_9PROT</name>
<comment type="subcellular location">
    <subcellularLocation>
        <location evidence="6">Cell membrane</location>
        <topology evidence="6">Multi-pass membrane protein</topology>
    </subcellularLocation>
    <subcellularLocation>
        <location evidence="1">Membrane</location>
        <topology evidence="1">Multi-pass membrane protein</topology>
    </subcellularLocation>
</comment>
<evidence type="ECO:0000256" key="1">
    <source>
        <dbReference type="ARBA" id="ARBA00004141"/>
    </source>
</evidence>
<gene>
    <name evidence="8" type="ORF">AtDm6_0562</name>
</gene>
<keyword evidence="6" id="KW-0813">Transport</keyword>
<dbReference type="GO" id="GO:0010043">
    <property type="term" value="P:response to zinc ion"/>
    <property type="evidence" value="ECO:0007669"/>
    <property type="project" value="TreeGrafter"/>
</dbReference>
<sequence length="282" mass="28617">MLEYDFMRTAFLAAFLVAVVCGPVGWFLVLRGQTFASHALSHVGFAGATGALLIGLSPLTGLTAGALGAGVLMGLAGDRVAGRDVMIGLVLSVAMGAGALFLHFLTHSASAATALLFGDILGISSSMLGWLAILSGGCLLALGGMARPLLFASLQPELAEAKGVRTALLDVLFLALVAIATAECAQITGVLLVFTLMVAPAAAILRLGLPPFVGLLAAAGLAVVEAWGGLMLSWQTDYPTSFWIAVLGGVGFLLAGLVASWLNGHAQQVASDQAGALDMNDL</sequence>
<dbReference type="InterPro" id="IPR037294">
    <property type="entry name" value="ABC_BtuC-like"/>
</dbReference>
<dbReference type="PATRIC" id="fig|104102.7.peg.560"/>
<keyword evidence="4 7" id="KW-1133">Transmembrane helix</keyword>
<feature type="transmembrane region" description="Helical" evidence="7">
    <location>
        <begin position="50"/>
        <end position="73"/>
    </location>
</feature>
<feature type="transmembrane region" description="Helical" evidence="7">
    <location>
        <begin position="120"/>
        <end position="142"/>
    </location>
</feature>
<dbReference type="PANTHER" id="PTHR30477">
    <property type="entry name" value="ABC-TRANSPORTER METAL-BINDING PROTEIN"/>
    <property type="match status" value="1"/>
</dbReference>
<dbReference type="SUPFAM" id="SSF81345">
    <property type="entry name" value="ABC transporter involved in vitamin B12 uptake, BtuC"/>
    <property type="match status" value="1"/>
</dbReference>
<evidence type="ECO:0000256" key="7">
    <source>
        <dbReference type="SAM" id="Phobius"/>
    </source>
</evidence>
<dbReference type="EMBL" id="JOKM01000018">
    <property type="protein sequence ID" value="KGB25367.1"/>
    <property type="molecule type" value="Genomic_DNA"/>
</dbReference>
<evidence type="ECO:0000313" key="9">
    <source>
        <dbReference type="Proteomes" id="UP000029448"/>
    </source>
</evidence>
<evidence type="ECO:0000256" key="2">
    <source>
        <dbReference type="ARBA" id="ARBA00008034"/>
    </source>
</evidence>
<feature type="transmembrane region" description="Helical" evidence="7">
    <location>
        <begin position="12"/>
        <end position="30"/>
    </location>
</feature>
<feature type="transmembrane region" description="Helical" evidence="7">
    <location>
        <begin position="212"/>
        <end position="234"/>
    </location>
</feature>
<feature type="transmembrane region" description="Helical" evidence="7">
    <location>
        <begin position="85"/>
        <end position="105"/>
    </location>
</feature>
<dbReference type="AlphaFoldDB" id="A0A094YVD0"/>
<dbReference type="Gene3D" id="1.10.3470.10">
    <property type="entry name" value="ABC transporter involved in vitamin B12 uptake, BtuC"/>
    <property type="match status" value="1"/>
</dbReference>
<dbReference type="Proteomes" id="UP000029448">
    <property type="component" value="Unassembled WGS sequence"/>
</dbReference>
<dbReference type="InterPro" id="IPR001626">
    <property type="entry name" value="ABC_TroCD"/>
</dbReference>
<evidence type="ECO:0000256" key="3">
    <source>
        <dbReference type="ARBA" id="ARBA00022692"/>
    </source>
</evidence>
<comment type="similarity">
    <text evidence="2 6">Belongs to the ABC-3 integral membrane protein family.</text>
</comment>
<keyword evidence="3 6" id="KW-0812">Transmembrane</keyword>
<keyword evidence="5 7" id="KW-0472">Membrane</keyword>
<feature type="transmembrane region" description="Helical" evidence="7">
    <location>
        <begin position="240"/>
        <end position="262"/>
    </location>
</feature>
<evidence type="ECO:0000313" key="8">
    <source>
        <dbReference type="EMBL" id="KGB25367.1"/>
    </source>
</evidence>
<protein>
    <submittedName>
        <fullName evidence="8">Zinc ABC transporter, inner membrane permease protein ZnuB</fullName>
    </submittedName>
</protein>
<dbReference type="GO" id="GO:0043190">
    <property type="term" value="C:ATP-binding cassette (ABC) transporter complex"/>
    <property type="evidence" value="ECO:0007669"/>
    <property type="project" value="InterPro"/>
</dbReference>
<reference evidence="8 9" key="1">
    <citation type="submission" date="2014-06" db="EMBL/GenBank/DDBJ databases">
        <title>Functional and comparative genomic analyses of the Drosophila gut microbiota identify candidate symbiosis factors.</title>
        <authorList>
            <person name="Newell P.D."/>
            <person name="Chaston J.M."/>
            <person name="Douglas A.E."/>
        </authorList>
    </citation>
    <scope>NUCLEOTIDE SEQUENCE [LARGE SCALE GENOMIC DNA]</scope>
    <source>
        <strain evidence="8 9">DmCS_006</strain>
    </source>
</reference>
<dbReference type="STRING" id="104102.AtDm6_0562"/>
<keyword evidence="9" id="KW-1185">Reference proteome</keyword>
<proteinExistence type="inferred from homology"/>